<dbReference type="PANTHER" id="PTHR43601:SF3">
    <property type="entry name" value="THIOREDOXIN, MITOCHONDRIAL"/>
    <property type="match status" value="1"/>
</dbReference>
<dbReference type="PROSITE" id="PS51352">
    <property type="entry name" value="THIOREDOXIN_2"/>
    <property type="match status" value="1"/>
</dbReference>
<evidence type="ECO:0000256" key="1">
    <source>
        <dbReference type="SAM" id="MobiDB-lite"/>
    </source>
</evidence>
<gene>
    <name evidence="3" type="ORF">GCM10023353_11480</name>
</gene>
<dbReference type="Gene3D" id="3.40.30.10">
    <property type="entry name" value="Glutaredoxin"/>
    <property type="match status" value="1"/>
</dbReference>
<dbReference type="InterPro" id="IPR017937">
    <property type="entry name" value="Thioredoxin_CS"/>
</dbReference>
<dbReference type="EMBL" id="BAABKQ010000001">
    <property type="protein sequence ID" value="GAA4809267.1"/>
    <property type="molecule type" value="Genomic_DNA"/>
</dbReference>
<dbReference type="CDD" id="cd02947">
    <property type="entry name" value="TRX_family"/>
    <property type="match status" value="1"/>
</dbReference>
<keyword evidence="4" id="KW-1185">Reference proteome</keyword>
<sequence length="161" mass="16559">MIKAVILVVVIVLAVAVGLALRARSGKVRPSGGGQTEGPPPATDAPGGAGRPDDDLALLRAAGLHGDGPAVVHFSASWCGPCAAVRRVVAGTVGRLAEEDPAGAPVQDLELDLDEHTALARRLHVMSLPTTFLYRRDGSRHGRISGVPDASALADALRSLR</sequence>
<name>A0ABP9CKG1_9ACTN</name>
<dbReference type="PROSITE" id="PS00194">
    <property type="entry name" value="THIOREDOXIN_1"/>
    <property type="match status" value="1"/>
</dbReference>
<accession>A0ABP9CKG1</accession>
<protein>
    <submittedName>
        <fullName evidence="3">Thioredoxin family protein</fullName>
    </submittedName>
</protein>
<dbReference type="Pfam" id="PF00085">
    <property type="entry name" value="Thioredoxin"/>
    <property type="match status" value="1"/>
</dbReference>
<dbReference type="InterPro" id="IPR036249">
    <property type="entry name" value="Thioredoxin-like_sf"/>
</dbReference>
<evidence type="ECO:0000313" key="4">
    <source>
        <dbReference type="Proteomes" id="UP001500839"/>
    </source>
</evidence>
<dbReference type="SUPFAM" id="SSF52833">
    <property type="entry name" value="Thioredoxin-like"/>
    <property type="match status" value="1"/>
</dbReference>
<dbReference type="InterPro" id="IPR013766">
    <property type="entry name" value="Thioredoxin_domain"/>
</dbReference>
<feature type="region of interest" description="Disordered" evidence="1">
    <location>
        <begin position="26"/>
        <end position="52"/>
    </location>
</feature>
<evidence type="ECO:0000259" key="2">
    <source>
        <dbReference type="PROSITE" id="PS51352"/>
    </source>
</evidence>
<dbReference type="Proteomes" id="UP001500839">
    <property type="component" value="Unassembled WGS sequence"/>
</dbReference>
<dbReference type="RefSeq" id="WP_200170794.1">
    <property type="nucleotide sequence ID" value="NZ_BAABKQ010000001.1"/>
</dbReference>
<organism evidence="3 4">
    <name type="scientific">Tomitella cavernea</name>
    <dbReference type="NCBI Taxonomy" id="1387982"/>
    <lineage>
        <taxon>Bacteria</taxon>
        <taxon>Bacillati</taxon>
        <taxon>Actinomycetota</taxon>
        <taxon>Actinomycetes</taxon>
        <taxon>Mycobacteriales</taxon>
        <taxon>Tomitella</taxon>
    </lineage>
</organism>
<reference evidence="4" key="1">
    <citation type="journal article" date="2019" name="Int. J. Syst. Evol. Microbiol.">
        <title>The Global Catalogue of Microorganisms (GCM) 10K type strain sequencing project: providing services to taxonomists for standard genome sequencing and annotation.</title>
        <authorList>
            <consortium name="The Broad Institute Genomics Platform"/>
            <consortium name="The Broad Institute Genome Sequencing Center for Infectious Disease"/>
            <person name="Wu L."/>
            <person name="Ma J."/>
        </authorList>
    </citation>
    <scope>NUCLEOTIDE SEQUENCE [LARGE SCALE GENOMIC DNA]</scope>
    <source>
        <strain evidence="4">JCM 18542</strain>
    </source>
</reference>
<comment type="caution">
    <text evidence="3">The sequence shown here is derived from an EMBL/GenBank/DDBJ whole genome shotgun (WGS) entry which is preliminary data.</text>
</comment>
<dbReference type="PANTHER" id="PTHR43601">
    <property type="entry name" value="THIOREDOXIN, MITOCHONDRIAL"/>
    <property type="match status" value="1"/>
</dbReference>
<feature type="domain" description="Thioredoxin" evidence="2">
    <location>
        <begin position="34"/>
        <end position="161"/>
    </location>
</feature>
<proteinExistence type="predicted"/>
<evidence type="ECO:0000313" key="3">
    <source>
        <dbReference type="EMBL" id="GAA4809267.1"/>
    </source>
</evidence>